<sequence>MTCDTRSWGAPDWLDCLPRHLRQGSVIVDDGLFTNGTPFSIRRLPPHPTNPRAIMDTLSVTMLKPSSALEEATRALGSFISLGSDQDTLDIMQDLMFMRKTFSIKPTVAVFTAPKEKNLNTISEEEE</sequence>
<dbReference type="AlphaFoldDB" id="A0A418B2A9"/>
<accession>A0A418B2A9</accession>
<keyword evidence="2" id="KW-1185">Reference proteome</keyword>
<evidence type="ECO:0000313" key="2">
    <source>
        <dbReference type="Proteomes" id="UP000285060"/>
    </source>
</evidence>
<name>A0A418B2A9_9STRA</name>
<proteinExistence type="predicted"/>
<gene>
    <name evidence="1" type="ORF">DYB32_002874</name>
</gene>
<evidence type="ECO:0000313" key="1">
    <source>
        <dbReference type="EMBL" id="RHY32101.1"/>
    </source>
</evidence>
<dbReference type="VEuPathDB" id="FungiDB:H310_11247"/>
<dbReference type="Proteomes" id="UP000285060">
    <property type="component" value="Unassembled WGS sequence"/>
</dbReference>
<protein>
    <submittedName>
        <fullName evidence="1">Uncharacterized protein</fullName>
    </submittedName>
</protein>
<dbReference type="EMBL" id="QUSY01000162">
    <property type="protein sequence ID" value="RHY32101.1"/>
    <property type="molecule type" value="Genomic_DNA"/>
</dbReference>
<organism evidence="1 2">
    <name type="scientific">Aphanomyces invadans</name>
    <dbReference type="NCBI Taxonomy" id="157072"/>
    <lineage>
        <taxon>Eukaryota</taxon>
        <taxon>Sar</taxon>
        <taxon>Stramenopiles</taxon>
        <taxon>Oomycota</taxon>
        <taxon>Saprolegniomycetes</taxon>
        <taxon>Saprolegniales</taxon>
        <taxon>Verrucalvaceae</taxon>
        <taxon>Aphanomyces</taxon>
    </lineage>
</organism>
<reference evidence="1 2" key="1">
    <citation type="submission" date="2018-08" db="EMBL/GenBank/DDBJ databases">
        <title>Aphanomyces genome sequencing and annotation.</title>
        <authorList>
            <person name="Minardi D."/>
            <person name="Oidtmann B."/>
            <person name="Van Der Giezen M."/>
            <person name="Studholme D.J."/>
        </authorList>
    </citation>
    <scope>NUCLEOTIDE SEQUENCE [LARGE SCALE GENOMIC DNA]</scope>
    <source>
        <strain evidence="1 2">NJM0002</strain>
    </source>
</reference>
<comment type="caution">
    <text evidence="1">The sequence shown here is derived from an EMBL/GenBank/DDBJ whole genome shotgun (WGS) entry which is preliminary data.</text>
</comment>